<dbReference type="EMBL" id="OV170228">
    <property type="protein sequence ID" value="CAH0730076.1"/>
    <property type="molecule type" value="Genomic_DNA"/>
</dbReference>
<dbReference type="Pfam" id="PF03359">
    <property type="entry name" value="GKAP"/>
    <property type="match status" value="1"/>
</dbReference>
<feature type="region of interest" description="Disordered" evidence="2">
    <location>
        <begin position="266"/>
        <end position="289"/>
    </location>
</feature>
<feature type="region of interest" description="Disordered" evidence="2">
    <location>
        <begin position="1"/>
        <end position="26"/>
    </location>
</feature>
<comment type="similarity">
    <text evidence="1">Belongs to the SAPAP family.</text>
</comment>
<feature type="compositionally biased region" description="Basic and acidic residues" evidence="2">
    <location>
        <begin position="690"/>
        <end position="702"/>
    </location>
</feature>
<dbReference type="PANTHER" id="PTHR12353:SF1">
    <property type="entry name" value="DISKS LARGE-ASSOCIATED PROTEIN 5"/>
    <property type="match status" value="1"/>
</dbReference>
<proteinExistence type="inferred from homology"/>
<feature type="compositionally biased region" description="Basic and acidic residues" evidence="2">
    <location>
        <begin position="212"/>
        <end position="225"/>
    </location>
</feature>
<evidence type="ECO:0000313" key="4">
    <source>
        <dbReference type="Proteomes" id="UP000838878"/>
    </source>
</evidence>
<evidence type="ECO:0008006" key="5">
    <source>
        <dbReference type="Google" id="ProtNLM"/>
    </source>
</evidence>
<keyword evidence="4" id="KW-1185">Reference proteome</keyword>
<organism evidence="3 4">
    <name type="scientific">Brenthis ino</name>
    <name type="common">lesser marbled fritillary</name>
    <dbReference type="NCBI Taxonomy" id="405034"/>
    <lineage>
        <taxon>Eukaryota</taxon>
        <taxon>Metazoa</taxon>
        <taxon>Ecdysozoa</taxon>
        <taxon>Arthropoda</taxon>
        <taxon>Hexapoda</taxon>
        <taxon>Insecta</taxon>
        <taxon>Pterygota</taxon>
        <taxon>Neoptera</taxon>
        <taxon>Endopterygota</taxon>
        <taxon>Lepidoptera</taxon>
        <taxon>Glossata</taxon>
        <taxon>Ditrysia</taxon>
        <taxon>Papilionoidea</taxon>
        <taxon>Nymphalidae</taxon>
        <taxon>Heliconiinae</taxon>
        <taxon>Argynnini</taxon>
        <taxon>Brenthis</taxon>
    </lineage>
</organism>
<feature type="compositionally biased region" description="Polar residues" evidence="2">
    <location>
        <begin position="124"/>
        <end position="142"/>
    </location>
</feature>
<accession>A0A8J9YJG2</accession>
<evidence type="ECO:0000313" key="3">
    <source>
        <dbReference type="EMBL" id="CAH0730076.1"/>
    </source>
</evidence>
<feature type="region of interest" description="Disordered" evidence="2">
    <location>
        <begin position="454"/>
        <end position="475"/>
    </location>
</feature>
<feature type="compositionally biased region" description="Low complexity" evidence="2">
    <location>
        <begin position="234"/>
        <end position="253"/>
    </location>
</feature>
<dbReference type="Proteomes" id="UP000838878">
    <property type="component" value="Chromosome 8"/>
</dbReference>
<reference evidence="3" key="1">
    <citation type="submission" date="2021-12" db="EMBL/GenBank/DDBJ databases">
        <authorList>
            <person name="Martin H S."/>
        </authorList>
    </citation>
    <scope>NUCLEOTIDE SEQUENCE</scope>
</reference>
<feature type="region of interest" description="Disordered" evidence="2">
    <location>
        <begin position="673"/>
        <end position="727"/>
    </location>
</feature>
<gene>
    <name evidence="3" type="ORF">BINO364_LOCUS15097</name>
</gene>
<protein>
    <recommendedName>
        <fullName evidence="5">Disks large-associated protein 5</fullName>
    </recommendedName>
</protein>
<dbReference type="GO" id="GO:0023052">
    <property type="term" value="P:signaling"/>
    <property type="evidence" value="ECO:0007669"/>
    <property type="project" value="InterPro"/>
</dbReference>
<sequence length="727" mass="82307">MEKSFDFSKLLQNNEKKHKSKPEQFVSVAGGVKKRLANDIKKRKTLRLSVFDRIRNLPKPESPAPVKDVQSKVEYRRMQLEKWKEEKEKKKKEAALHKKKPFIAGVAHNALKFVPPPPPKPMPSNSGRVTRSQTARNSNNVCKQKVSKETKQLKNDPQSFAPKNAMFNPVLKNLDKPTLELPKLPNEKKNNAMEILHKYKNKAKPKSAPNKYELRNLRTRPDRKNIKSIKNVSPEKVSSASSSSVDSNTSEKSPIIKTPRKFIQNKKKITPKNIVPKSESSSEEKLRSPKSIEMPMTPQQIVEEAKKISPCVTLSRGKDNARKEMKKKLKEGLLDDDLCEMESVENFRRQLDSEIKRMTELCDTWEKISEQILLPEAVQEAVLGAIGQARLLMSQKLQQFASLLLRCECPEHGQALVTPGDLHGFWDMVFMQIVNVDMRFKKLEEMRARGWTEETPVEVKKKPTAKPPVNRNKPAATSRLRDMIAAARKAKKEQVTEQAGEPAISSSENKTFEAGFFCIQSPVKSPKTSTPTTKPSLLKAVLSSEAQKASASKSAASYAMLRASLLGKNVDSDTVYTDSLPLTPVNLGATPARSILKSNANSSKKSIKVVLFNASDQEIQDTLDKDDYKKLNTEDSHNDVNADCDLPFMDTEEKENISRRKLKLVHQNAFEDRAPIMTRSRRKSMQTPKGDLEEKRTRKKLQEVNGEEFVQTPRRSRRKSVPVEELT</sequence>
<dbReference type="InterPro" id="IPR005026">
    <property type="entry name" value="SAPAP"/>
</dbReference>
<dbReference type="AlphaFoldDB" id="A0A8J9YJG2"/>
<feature type="region of interest" description="Disordered" evidence="2">
    <location>
        <begin position="110"/>
        <end position="254"/>
    </location>
</feature>
<evidence type="ECO:0000256" key="1">
    <source>
        <dbReference type="ARBA" id="ARBA00008839"/>
    </source>
</evidence>
<dbReference type="OrthoDB" id="10023951at2759"/>
<evidence type="ECO:0000256" key="2">
    <source>
        <dbReference type="SAM" id="MobiDB-lite"/>
    </source>
</evidence>
<dbReference type="PANTHER" id="PTHR12353">
    <property type="entry name" value="DISKS LARGE-ASSOCIATED PROTEIN DAP SAP90/PSD-95-ASSOCIATED PROTEIN"/>
    <property type="match status" value="1"/>
</dbReference>
<name>A0A8J9YJG2_9NEOP</name>
<feature type="non-terminal residue" evidence="3">
    <location>
        <position position="727"/>
    </location>
</feature>
<feature type="compositionally biased region" description="Basic and acidic residues" evidence="2">
    <location>
        <begin position="185"/>
        <end position="197"/>
    </location>
</feature>